<dbReference type="InterPro" id="IPR029058">
    <property type="entry name" value="AB_hydrolase_fold"/>
</dbReference>
<dbReference type="SUPFAM" id="SSF53474">
    <property type="entry name" value="alpha/beta-Hydrolases"/>
    <property type="match status" value="1"/>
</dbReference>
<feature type="domain" description="Alpha/beta hydrolase fold-3" evidence="2">
    <location>
        <begin position="245"/>
        <end position="443"/>
    </location>
</feature>
<evidence type="ECO:0000259" key="2">
    <source>
        <dbReference type="Pfam" id="PF07859"/>
    </source>
</evidence>
<dbReference type="EMBL" id="OIVN01004611">
    <property type="protein sequence ID" value="SPD18356.1"/>
    <property type="molecule type" value="Genomic_DNA"/>
</dbReference>
<evidence type="ECO:0000313" key="3">
    <source>
        <dbReference type="EMBL" id="SPD18356.1"/>
    </source>
</evidence>
<sequence>MSVSSFQRARARGSTCCESGRLCAQAWQRRWENSGTFSTNLISSACFHARGRRSSRCRISDDLGIVGKLGATYFSNGTGLAQRRAWRVGENLCANACLPNRLFCQQHLAKIWLSVGPFFRSFGHNFLVSRPFSTRKVSESKLLITFFRIGQGGGQFDSSFWSGQQVDPSRAWETARSNLGQTSVNPGQTWSTLVKLGQPWSNLGKCVPDLLLREYLMRPGFVGSGRLGSGSPRFACRHPRKSRGGGGFSIGSAFHPGYHKYVSALVAKADIIAISIDYRLAPEPPIPACYDDSWEVLKWVASHANHDGPDPWLNNHADFGRVFLSGDSAGANISHNLSVRVGLTGLPGVKLKGVALVHPYLGGTDDDKMWLYLCPENRGLEDPRLKPTVEDLAKLGCERMLVFVAEKDHLRERGTWYYEELKKSGWKGTAEIVEHEGESHVFHLMKPKCDQAVDLRERMVSFIKHD</sequence>
<evidence type="ECO:0000256" key="1">
    <source>
        <dbReference type="ARBA" id="ARBA00010515"/>
    </source>
</evidence>
<dbReference type="GO" id="GO:0016787">
    <property type="term" value="F:hydrolase activity"/>
    <property type="evidence" value="ECO:0007669"/>
    <property type="project" value="InterPro"/>
</dbReference>
<dbReference type="AlphaFoldDB" id="A0A2N9HWR2"/>
<reference evidence="3" key="1">
    <citation type="submission" date="2018-02" db="EMBL/GenBank/DDBJ databases">
        <authorList>
            <person name="Cohen D.B."/>
            <person name="Kent A.D."/>
        </authorList>
    </citation>
    <scope>NUCLEOTIDE SEQUENCE</scope>
</reference>
<dbReference type="PANTHER" id="PTHR23024:SF514">
    <property type="entry name" value="ALPHA_BETA HYDROLASE FOLD-3 DOMAIN-CONTAINING PROTEIN"/>
    <property type="match status" value="1"/>
</dbReference>
<dbReference type="Gene3D" id="3.40.50.1820">
    <property type="entry name" value="alpha/beta hydrolase"/>
    <property type="match status" value="1"/>
</dbReference>
<accession>A0A2N9HWR2</accession>
<dbReference type="InterPro" id="IPR013094">
    <property type="entry name" value="AB_hydrolase_3"/>
</dbReference>
<name>A0A2N9HWR2_FAGSY</name>
<organism evidence="3">
    <name type="scientific">Fagus sylvatica</name>
    <name type="common">Beechnut</name>
    <dbReference type="NCBI Taxonomy" id="28930"/>
    <lineage>
        <taxon>Eukaryota</taxon>
        <taxon>Viridiplantae</taxon>
        <taxon>Streptophyta</taxon>
        <taxon>Embryophyta</taxon>
        <taxon>Tracheophyta</taxon>
        <taxon>Spermatophyta</taxon>
        <taxon>Magnoliopsida</taxon>
        <taxon>eudicotyledons</taxon>
        <taxon>Gunneridae</taxon>
        <taxon>Pentapetalae</taxon>
        <taxon>rosids</taxon>
        <taxon>fabids</taxon>
        <taxon>Fagales</taxon>
        <taxon>Fagaceae</taxon>
        <taxon>Fagus</taxon>
    </lineage>
</organism>
<protein>
    <recommendedName>
        <fullName evidence="2">Alpha/beta hydrolase fold-3 domain-containing protein</fullName>
    </recommendedName>
</protein>
<dbReference type="Pfam" id="PF07859">
    <property type="entry name" value="Abhydrolase_3"/>
    <property type="match status" value="1"/>
</dbReference>
<dbReference type="InterPro" id="IPR050466">
    <property type="entry name" value="Carboxylest/Gibb_receptor"/>
</dbReference>
<comment type="similarity">
    <text evidence="1">Belongs to the 'GDXG' lipolytic enzyme family.</text>
</comment>
<dbReference type="PANTHER" id="PTHR23024">
    <property type="entry name" value="ARYLACETAMIDE DEACETYLASE"/>
    <property type="match status" value="1"/>
</dbReference>
<gene>
    <name evidence="3" type="ORF">FSB_LOCUS46238</name>
</gene>
<proteinExistence type="inferred from homology"/>